<dbReference type="PIRSF" id="PIRSF002741">
    <property type="entry name" value="MppA"/>
    <property type="match status" value="1"/>
</dbReference>
<sequence>MKPGRTLAGLAVAAVLTMSSLTACSTADAVVTDNTFVIAIESEADVLDPQVAGGWVTWRINQQIFEPLVTEDLRTPSSEAPVPALEPGLAESWDISPDGLTYTFHIRQGVKFHDGTPLDAAAVEYNFRRMWDKEAPQYSAKAAGQTNFIWQNTESIQATDEFTLVVKQSTPFSPFLRMLAQGGNGSTAIMSPTAIETYGADIADHPVGTGPFVFDERIRGERISLKRNDDYWGTEPSIQGVVFRPLPDASARVAALRSGDVDMIAVPSPDSVDNLVDEGYQLSEGTPPHVWYLSFNMQDPNMAIKEVRQAINLAINRDGMATDLLRGTVNPAYGVQAPANGAYVERTDAYTRDIDKAKELLASVGLQDGFSTTLITSVDGSGQIIPTQMAEYLQQNLAEIGITMNIETQEWISYLGTWAQGMKPGTGMAQMSWGMTTPYWLYIVTSSKLQAPNGVNVGYYSSPELDAVMDKAIQATDENVANDFWRQANDIVTEDAALAPVVNDKAPYVLAPYVSGFVSASEEWYDLKEVRLEQ</sequence>
<dbReference type="AlphaFoldDB" id="A0A177YP13"/>
<dbReference type="EMBL" id="LVHI01000001">
    <property type="protein sequence ID" value="OAK57275.1"/>
    <property type="molecule type" value="Genomic_DNA"/>
</dbReference>
<evidence type="ECO:0000313" key="4">
    <source>
        <dbReference type="Proteomes" id="UP000077519"/>
    </source>
</evidence>
<feature type="domain" description="Solute-binding protein family 5" evidence="2">
    <location>
        <begin position="85"/>
        <end position="438"/>
    </location>
</feature>
<dbReference type="InterPro" id="IPR039424">
    <property type="entry name" value="SBP_5"/>
</dbReference>
<dbReference type="GO" id="GO:0043190">
    <property type="term" value="C:ATP-binding cassette (ABC) transporter complex"/>
    <property type="evidence" value="ECO:0007669"/>
    <property type="project" value="InterPro"/>
</dbReference>
<keyword evidence="1" id="KW-0732">Signal</keyword>
<comment type="caution">
    <text evidence="3">The sequence shown here is derived from an EMBL/GenBank/DDBJ whole genome shotgun (WGS) entry which is preliminary data.</text>
</comment>
<dbReference type="PANTHER" id="PTHR30290">
    <property type="entry name" value="PERIPLASMIC BINDING COMPONENT OF ABC TRANSPORTER"/>
    <property type="match status" value="1"/>
</dbReference>
<proteinExistence type="predicted"/>
<dbReference type="GO" id="GO:0042597">
    <property type="term" value="C:periplasmic space"/>
    <property type="evidence" value="ECO:0007669"/>
    <property type="project" value="UniProtKB-ARBA"/>
</dbReference>
<feature type="signal peptide" evidence="1">
    <location>
        <begin position="1"/>
        <end position="29"/>
    </location>
</feature>
<dbReference type="GO" id="GO:1904680">
    <property type="term" value="F:peptide transmembrane transporter activity"/>
    <property type="evidence" value="ECO:0007669"/>
    <property type="project" value="TreeGrafter"/>
</dbReference>
<dbReference type="PANTHER" id="PTHR30290:SF83">
    <property type="entry name" value="ABC TRANSPORTER SUBSTRATE-BINDING PROTEIN"/>
    <property type="match status" value="1"/>
</dbReference>
<name>A0A177YP13_9NOCA</name>
<feature type="chain" id="PRO_5008079998" evidence="1">
    <location>
        <begin position="30"/>
        <end position="534"/>
    </location>
</feature>
<dbReference type="Gene3D" id="3.90.76.10">
    <property type="entry name" value="Dipeptide-binding Protein, Domain 1"/>
    <property type="match status" value="1"/>
</dbReference>
<evidence type="ECO:0000256" key="1">
    <source>
        <dbReference type="SAM" id="SignalP"/>
    </source>
</evidence>
<dbReference type="GO" id="GO:0015833">
    <property type="term" value="P:peptide transport"/>
    <property type="evidence" value="ECO:0007669"/>
    <property type="project" value="TreeGrafter"/>
</dbReference>
<dbReference type="Proteomes" id="UP000077519">
    <property type="component" value="Unassembled WGS sequence"/>
</dbReference>
<organism evidence="3 4">
    <name type="scientific">Rhodococcoides kyotonense</name>
    <dbReference type="NCBI Taxonomy" id="398843"/>
    <lineage>
        <taxon>Bacteria</taxon>
        <taxon>Bacillati</taxon>
        <taxon>Actinomycetota</taxon>
        <taxon>Actinomycetes</taxon>
        <taxon>Mycobacteriales</taxon>
        <taxon>Nocardiaceae</taxon>
        <taxon>Rhodococcoides</taxon>
    </lineage>
</organism>
<dbReference type="Gene3D" id="3.40.190.10">
    <property type="entry name" value="Periplasmic binding protein-like II"/>
    <property type="match status" value="1"/>
</dbReference>
<dbReference type="CDD" id="cd08495">
    <property type="entry name" value="PBP2_NikA_DppA_OppA_like_8"/>
    <property type="match status" value="1"/>
</dbReference>
<evidence type="ECO:0000313" key="3">
    <source>
        <dbReference type="EMBL" id="OAK57275.1"/>
    </source>
</evidence>
<protein>
    <submittedName>
        <fullName evidence="3">Peptide ABC transporter substrate-binding protein</fullName>
    </submittedName>
</protein>
<evidence type="ECO:0000259" key="2">
    <source>
        <dbReference type="Pfam" id="PF00496"/>
    </source>
</evidence>
<gene>
    <name evidence="3" type="ORF">A3K89_00130</name>
</gene>
<dbReference type="SUPFAM" id="SSF53850">
    <property type="entry name" value="Periplasmic binding protein-like II"/>
    <property type="match status" value="1"/>
</dbReference>
<dbReference type="InterPro" id="IPR030678">
    <property type="entry name" value="Peptide/Ni-bd"/>
</dbReference>
<dbReference type="RefSeq" id="WP_068420420.1">
    <property type="nucleotide sequence ID" value="NZ_LVHI01000001.1"/>
</dbReference>
<keyword evidence="4" id="KW-1185">Reference proteome</keyword>
<dbReference type="Pfam" id="PF00496">
    <property type="entry name" value="SBP_bac_5"/>
    <property type="match status" value="1"/>
</dbReference>
<accession>A0A177YP13</accession>
<dbReference type="Gene3D" id="3.10.105.10">
    <property type="entry name" value="Dipeptide-binding Protein, Domain 3"/>
    <property type="match status" value="1"/>
</dbReference>
<dbReference type="InterPro" id="IPR000914">
    <property type="entry name" value="SBP_5_dom"/>
</dbReference>
<dbReference type="PROSITE" id="PS51257">
    <property type="entry name" value="PROKAR_LIPOPROTEIN"/>
    <property type="match status" value="1"/>
</dbReference>
<reference evidence="3 4" key="1">
    <citation type="submission" date="2016-03" db="EMBL/GenBank/DDBJ databases">
        <title>Genome sequence of Rhodococcus kyotonensis KB10.</title>
        <authorList>
            <person name="Jeong H."/>
            <person name="Hong C.E."/>
            <person name="Jo S.H."/>
            <person name="Park J.M."/>
        </authorList>
    </citation>
    <scope>NUCLEOTIDE SEQUENCE [LARGE SCALE GENOMIC DNA]</scope>
    <source>
        <strain evidence="3 4">KB10</strain>
    </source>
</reference>